<dbReference type="Gene3D" id="3.40.50.300">
    <property type="entry name" value="P-loop containing nucleotide triphosphate hydrolases"/>
    <property type="match status" value="1"/>
</dbReference>
<evidence type="ECO:0000313" key="12">
    <source>
        <dbReference type="EMBL" id="NEK13906.1"/>
    </source>
</evidence>
<dbReference type="EMBL" id="WUFV01000001">
    <property type="protein sequence ID" value="NEK13906.1"/>
    <property type="molecule type" value="Genomic_DNA"/>
</dbReference>
<keyword evidence="6 9" id="KW-1133">Transmembrane helix</keyword>
<evidence type="ECO:0000256" key="7">
    <source>
        <dbReference type="ARBA" id="ARBA00023136"/>
    </source>
</evidence>
<keyword evidence="3 9" id="KW-0812">Transmembrane</keyword>
<feature type="domain" description="ABC transmembrane type-1" evidence="11">
    <location>
        <begin position="56"/>
        <end position="339"/>
    </location>
</feature>
<dbReference type="SUPFAM" id="SSF52540">
    <property type="entry name" value="P-loop containing nucleoside triphosphate hydrolases"/>
    <property type="match status" value="1"/>
</dbReference>
<evidence type="ECO:0000256" key="2">
    <source>
        <dbReference type="ARBA" id="ARBA00005417"/>
    </source>
</evidence>
<gene>
    <name evidence="12" type="ORF">GR257_03425</name>
</gene>
<keyword evidence="7 9" id="KW-0472">Membrane</keyword>
<feature type="transmembrane region" description="Helical" evidence="9">
    <location>
        <begin position="92"/>
        <end position="114"/>
    </location>
</feature>
<dbReference type="Proteomes" id="UP000471705">
    <property type="component" value="Unassembled WGS sequence"/>
</dbReference>
<dbReference type="InterPro" id="IPR017871">
    <property type="entry name" value="ABC_transporter-like_CS"/>
</dbReference>
<feature type="domain" description="ABC transporter" evidence="10">
    <location>
        <begin position="373"/>
        <end position="608"/>
    </location>
</feature>
<dbReference type="PROSITE" id="PS50893">
    <property type="entry name" value="ABC_TRANSPORTER_2"/>
    <property type="match status" value="1"/>
</dbReference>
<dbReference type="InterPro" id="IPR003439">
    <property type="entry name" value="ABC_transporter-like_ATP-bd"/>
</dbReference>
<dbReference type="GO" id="GO:0005886">
    <property type="term" value="C:plasma membrane"/>
    <property type="evidence" value="ECO:0007669"/>
    <property type="project" value="UniProtKB-SubCell"/>
</dbReference>
<dbReference type="GO" id="GO:0005524">
    <property type="term" value="F:ATP binding"/>
    <property type="evidence" value="ECO:0007669"/>
    <property type="project" value="UniProtKB-KW"/>
</dbReference>
<evidence type="ECO:0000259" key="11">
    <source>
        <dbReference type="PROSITE" id="PS50929"/>
    </source>
</evidence>
<dbReference type="Pfam" id="PF00005">
    <property type="entry name" value="ABC_tran"/>
    <property type="match status" value="1"/>
</dbReference>
<dbReference type="InterPro" id="IPR039421">
    <property type="entry name" value="Type_1_exporter"/>
</dbReference>
<dbReference type="SMART" id="SM00382">
    <property type="entry name" value="AAA"/>
    <property type="match status" value="1"/>
</dbReference>
<dbReference type="RefSeq" id="WP_164045842.1">
    <property type="nucleotide sequence ID" value="NZ_WUFV01000001.1"/>
</dbReference>
<comment type="function">
    <text evidence="8">Part of an ABC transporter complex. Transmembrane domains (TMD) form a pore in the inner membrane and the ATP-binding domain (NBD) is responsible for energy generation.</text>
</comment>
<dbReference type="SUPFAM" id="SSF90123">
    <property type="entry name" value="ABC transporter transmembrane region"/>
    <property type="match status" value="1"/>
</dbReference>
<comment type="subcellular location">
    <subcellularLocation>
        <location evidence="1">Cell membrane</location>
        <topology evidence="1">Multi-pass membrane protein</topology>
    </subcellularLocation>
</comment>
<evidence type="ECO:0000259" key="10">
    <source>
        <dbReference type="PROSITE" id="PS50893"/>
    </source>
</evidence>
<dbReference type="InterPro" id="IPR011527">
    <property type="entry name" value="ABC1_TM_dom"/>
</dbReference>
<dbReference type="InterPro" id="IPR027417">
    <property type="entry name" value="P-loop_NTPase"/>
</dbReference>
<dbReference type="InterPro" id="IPR003593">
    <property type="entry name" value="AAA+_ATPase"/>
</dbReference>
<evidence type="ECO:0000256" key="5">
    <source>
        <dbReference type="ARBA" id="ARBA00022840"/>
    </source>
</evidence>
<evidence type="ECO:0000256" key="8">
    <source>
        <dbReference type="ARBA" id="ARBA00024725"/>
    </source>
</evidence>
<keyword evidence="5 12" id="KW-0067">ATP-binding</keyword>
<dbReference type="PROSITE" id="PS50929">
    <property type="entry name" value="ABC_TM1F"/>
    <property type="match status" value="1"/>
</dbReference>
<dbReference type="PANTHER" id="PTHR43394">
    <property type="entry name" value="ATP-DEPENDENT PERMEASE MDL1, MITOCHONDRIAL"/>
    <property type="match status" value="1"/>
</dbReference>
<evidence type="ECO:0000256" key="9">
    <source>
        <dbReference type="SAM" id="Phobius"/>
    </source>
</evidence>
<dbReference type="GO" id="GO:0015421">
    <property type="term" value="F:ABC-type oligopeptide transporter activity"/>
    <property type="evidence" value="ECO:0007669"/>
    <property type="project" value="TreeGrafter"/>
</dbReference>
<dbReference type="Pfam" id="PF00664">
    <property type="entry name" value="ABC_membrane"/>
    <property type="match status" value="1"/>
</dbReference>
<dbReference type="PROSITE" id="PS00211">
    <property type="entry name" value="ABC_TRANSPORTER_1"/>
    <property type="match status" value="1"/>
</dbReference>
<organism evidence="12 13">
    <name type="scientific">Rhizobium leguminosarum</name>
    <dbReference type="NCBI Taxonomy" id="384"/>
    <lineage>
        <taxon>Bacteria</taxon>
        <taxon>Pseudomonadati</taxon>
        <taxon>Pseudomonadota</taxon>
        <taxon>Alphaproteobacteria</taxon>
        <taxon>Hyphomicrobiales</taxon>
        <taxon>Rhizobiaceae</taxon>
        <taxon>Rhizobium/Agrobacterium group</taxon>
        <taxon>Rhizobium</taxon>
    </lineage>
</organism>
<feature type="transmembrane region" description="Helical" evidence="9">
    <location>
        <begin position="198"/>
        <end position="215"/>
    </location>
</feature>
<reference evidence="12 13" key="1">
    <citation type="submission" date="2019-12" db="EMBL/GenBank/DDBJ databases">
        <title>Rhizobium genotypes associated with high levels of biological nitrogen fixation by grain legumes in a temperate-maritime cropping system.</title>
        <authorList>
            <person name="Maluk M."/>
            <person name="Francesc Ferrando Molina F."/>
            <person name="Lopez Del Egido L."/>
            <person name="Lafos M."/>
            <person name="Langarica-Fuentes A."/>
            <person name="Gebre Yohannes G."/>
            <person name="Young M.W."/>
            <person name="Martin P."/>
            <person name="Gantlett R."/>
            <person name="Kenicer G."/>
            <person name="Hawes C."/>
            <person name="Begg G.S."/>
            <person name="Quilliam R.S."/>
            <person name="Squire G.R."/>
            <person name="Poole P.S."/>
            <person name="Young P.W."/>
            <person name="Iannetta P.M."/>
            <person name="James E.K."/>
        </authorList>
    </citation>
    <scope>NUCLEOTIDE SEQUENCE [LARGE SCALE GENOMIC DNA]</scope>
    <source>
        <strain evidence="12 13">JHI54</strain>
    </source>
</reference>
<comment type="caution">
    <text evidence="12">The sequence shown here is derived from an EMBL/GenBank/DDBJ whole genome shotgun (WGS) entry which is preliminary data.</text>
</comment>
<protein>
    <submittedName>
        <fullName evidence="12">ATP-binding cassette domain-containing protein</fullName>
    </submittedName>
</protein>
<evidence type="ECO:0000313" key="13">
    <source>
        <dbReference type="Proteomes" id="UP000471705"/>
    </source>
</evidence>
<evidence type="ECO:0000256" key="1">
    <source>
        <dbReference type="ARBA" id="ARBA00004651"/>
    </source>
</evidence>
<dbReference type="GO" id="GO:0016887">
    <property type="term" value="F:ATP hydrolysis activity"/>
    <property type="evidence" value="ECO:0007669"/>
    <property type="project" value="InterPro"/>
</dbReference>
<dbReference type="CDD" id="cd18549">
    <property type="entry name" value="ABC_6TM_YwjA_like"/>
    <property type="match status" value="1"/>
</dbReference>
<evidence type="ECO:0000256" key="3">
    <source>
        <dbReference type="ARBA" id="ARBA00022692"/>
    </source>
</evidence>
<accession>A0A7K3V9S8</accession>
<name>A0A7K3V9S8_RHILE</name>
<sequence length="612" mass="67765">MNIRFSRARKSSRRHNLFPRFFRDNANAADRERRWSRMRKFLSYYRPHLPLLLADLLCAILVAGTAVALPLCANIVTSRLLALPDAPQAFAHILAMGGVMLAVLAVQIIAIFFVDYRGHVMGARIEATVRQELFEHCQKLSFSFYDRQRTGQLMSRITNDSLWLGELFHHGPEDLSIAVLKYGGAMLVLFFIDPPLAALILLLTPAAVAYALYFNRRMSRALEASKRQIAAVNERVEDALAGIRVVQSFANEALEKERFAEQNRRFLQSRAEGYRSEAWFSVGTETFAQLVTILVIIVGGLRILAAELTVPDMLTFLLCVAVLVDPVQRLANFVRLWQEGYTGFVRAMEILEIAPDITDRPEARPMPAPRGEISFSNVAFGYEADGPRVLEQLSLTIAPGEFVALVGPSGVGKSTLCALIPRFYDVEAGAIRIDGTDIREMTLASLRRHVGVVQQDVYLFAGTVAENLRYGRPDASDAELEAAARAANAHDFISALPHGYDTDIGQRGVKLSGGQRQRITIARAFLKNPEILIFDEATSALDNESERAVQQALLSLANGRTTLVIAHRLSTVRHADRILVLTADGIVEQGTHDELMAQDGVYANLHSVQASI</sequence>
<proteinExistence type="inferred from homology"/>
<dbReference type="Gene3D" id="1.20.1560.10">
    <property type="entry name" value="ABC transporter type 1, transmembrane domain"/>
    <property type="match status" value="1"/>
</dbReference>
<dbReference type="PANTHER" id="PTHR43394:SF1">
    <property type="entry name" value="ATP-BINDING CASSETTE SUB-FAMILY B MEMBER 10, MITOCHONDRIAL"/>
    <property type="match status" value="1"/>
</dbReference>
<keyword evidence="4" id="KW-0547">Nucleotide-binding</keyword>
<dbReference type="InterPro" id="IPR036640">
    <property type="entry name" value="ABC1_TM_sf"/>
</dbReference>
<dbReference type="AlphaFoldDB" id="A0A7K3V9S8"/>
<comment type="similarity">
    <text evidence="2">Belongs to the ABC transporter superfamily.</text>
</comment>
<evidence type="ECO:0000256" key="4">
    <source>
        <dbReference type="ARBA" id="ARBA00022741"/>
    </source>
</evidence>
<dbReference type="FunFam" id="3.40.50.300:FF:000218">
    <property type="entry name" value="Multidrug ABC transporter ATP-binding protein"/>
    <property type="match status" value="1"/>
</dbReference>
<evidence type="ECO:0000256" key="6">
    <source>
        <dbReference type="ARBA" id="ARBA00022989"/>
    </source>
</evidence>